<dbReference type="RefSeq" id="WP_089764820.1">
    <property type="nucleotide sequence ID" value="NZ_FNPB01000001.1"/>
</dbReference>
<organism evidence="2 3">
    <name type="scientific">Halobellus clavatus</name>
    <dbReference type="NCBI Taxonomy" id="660517"/>
    <lineage>
        <taxon>Archaea</taxon>
        <taxon>Methanobacteriati</taxon>
        <taxon>Methanobacteriota</taxon>
        <taxon>Stenosarchaea group</taxon>
        <taxon>Halobacteria</taxon>
        <taxon>Halobacteriales</taxon>
        <taxon>Haloferacaceae</taxon>
        <taxon>Halobellus</taxon>
    </lineage>
</organism>
<feature type="region of interest" description="Disordered" evidence="1">
    <location>
        <begin position="1"/>
        <end position="26"/>
    </location>
</feature>
<protein>
    <submittedName>
        <fullName evidence="2">Uncharacterized protein</fullName>
    </submittedName>
</protein>
<evidence type="ECO:0000256" key="1">
    <source>
        <dbReference type="SAM" id="MobiDB-lite"/>
    </source>
</evidence>
<gene>
    <name evidence="2" type="ORF">SAMN04487946_101529</name>
</gene>
<keyword evidence="3" id="KW-1185">Reference proteome</keyword>
<accession>A0A1H3DEU5</accession>
<evidence type="ECO:0000313" key="2">
    <source>
        <dbReference type="EMBL" id="SDX64877.1"/>
    </source>
</evidence>
<feature type="compositionally biased region" description="Basic and acidic residues" evidence="1">
    <location>
        <begin position="1"/>
        <end position="22"/>
    </location>
</feature>
<reference evidence="3" key="1">
    <citation type="submission" date="2016-10" db="EMBL/GenBank/DDBJ databases">
        <authorList>
            <person name="Varghese N."/>
            <person name="Submissions S."/>
        </authorList>
    </citation>
    <scope>NUCLEOTIDE SEQUENCE [LARGE SCALE GENOMIC DNA]</scope>
    <source>
        <strain evidence="3">CGMCC 1.10118</strain>
    </source>
</reference>
<dbReference type="EMBL" id="FNPB01000001">
    <property type="protein sequence ID" value="SDX64877.1"/>
    <property type="molecule type" value="Genomic_DNA"/>
</dbReference>
<name>A0A1H3DEU5_9EURY</name>
<evidence type="ECO:0000313" key="3">
    <source>
        <dbReference type="Proteomes" id="UP000199170"/>
    </source>
</evidence>
<dbReference type="Proteomes" id="UP000199170">
    <property type="component" value="Unassembled WGS sequence"/>
</dbReference>
<sequence>MLESSRPRTERNSISPYRRDAHPGPTLGEVTRCELCEHEAQCFEQHGFTACRDCHRDLLPGEDVF</sequence>
<proteinExistence type="predicted"/>
<dbReference type="OrthoDB" id="216214at2157"/>
<dbReference type="AlphaFoldDB" id="A0A1H3DEU5"/>